<gene>
    <name evidence="4" type="ORF">EBM89_09095</name>
</gene>
<dbReference type="GO" id="GO:0016746">
    <property type="term" value="F:acyltransferase activity"/>
    <property type="evidence" value="ECO:0007669"/>
    <property type="project" value="InterPro"/>
</dbReference>
<sequence>MGHARRVRDETADHRGLDSSKPTPRNPAHTRSSRAWSRVRRCLPVHPRETEVRRWAQARGIEAADRGRARFHVVEQYRRAHAGPGPATSP</sequence>
<evidence type="ECO:0000313" key="4">
    <source>
        <dbReference type="EMBL" id="RMI09733.1"/>
    </source>
</evidence>
<evidence type="ECO:0000313" key="5">
    <source>
        <dbReference type="Proteomes" id="UP000269289"/>
    </source>
</evidence>
<name>A0A3M2JDN2_9CELL</name>
<reference evidence="4 5" key="1">
    <citation type="submission" date="2018-10" db="EMBL/GenBank/DDBJ databases">
        <title>Isolation, diversity and antifungal activity of actinobacteria from wheat.</title>
        <authorList>
            <person name="Han C."/>
        </authorList>
    </citation>
    <scope>NUCLEOTIDE SEQUENCE [LARGE SCALE GENOMIC DNA]</scope>
    <source>
        <strain evidence="4 5">NEAU-YY56</strain>
    </source>
</reference>
<dbReference type="Proteomes" id="UP000269289">
    <property type="component" value="Unassembled WGS sequence"/>
</dbReference>
<dbReference type="GO" id="GO:0003677">
    <property type="term" value="F:DNA binding"/>
    <property type="evidence" value="ECO:0007669"/>
    <property type="project" value="UniProtKB-KW"/>
</dbReference>
<keyword evidence="5" id="KW-1185">Reference proteome</keyword>
<evidence type="ECO:0000256" key="2">
    <source>
        <dbReference type="SAM" id="MobiDB-lite"/>
    </source>
</evidence>
<dbReference type="InterPro" id="IPR055370">
    <property type="entry name" value="Lsr2_DNA-bd"/>
</dbReference>
<dbReference type="Gene3D" id="4.10.320.10">
    <property type="entry name" value="E3-binding domain"/>
    <property type="match status" value="1"/>
</dbReference>
<dbReference type="Pfam" id="PF23359">
    <property type="entry name" value="Lsr2_DNA-bd"/>
    <property type="match status" value="1"/>
</dbReference>
<organism evidence="4 5">
    <name type="scientific">Cellulomonas triticagri</name>
    <dbReference type="NCBI Taxonomy" id="2483352"/>
    <lineage>
        <taxon>Bacteria</taxon>
        <taxon>Bacillati</taxon>
        <taxon>Actinomycetota</taxon>
        <taxon>Actinomycetes</taxon>
        <taxon>Micrococcales</taxon>
        <taxon>Cellulomonadaceae</taxon>
        <taxon>Cellulomonas</taxon>
    </lineage>
</organism>
<dbReference type="InterPro" id="IPR036625">
    <property type="entry name" value="E3-bd_dom_sf"/>
</dbReference>
<evidence type="ECO:0000259" key="3">
    <source>
        <dbReference type="Pfam" id="PF23359"/>
    </source>
</evidence>
<feature type="region of interest" description="Disordered" evidence="2">
    <location>
        <begin position="1"/>
        <end position="36"/>
    </location>
</feature>
<protein>
    <recommendedName>
        <fullName evidence="3">Lsr2 DNA-binding domain-containing protein</fullName>
    </recommendedName>
</protein>
<dbReference type="OrthoDB" id="4113332at2"/>
<dbReference type="EMBL" id="RFFI01000041">
    <property type="protein sequence ID" value="RMI09733.1"/>
    <property type="molecule type" value="Genomic_DNA"/>
</dbReference>
<evidence type="ECO:0000256" key="1">
    <source>
        <dbReference type="ARBA" id="ARBA00023125"/>
    </source>
</evidence>
<dbReference type="AlphaFoldDB" id="A0A3M2JDN2"/>
<accession>A0A3M2JDN2</accession>
<feature type="compositionally biased region" description="Basic and acidic residues" evidence="2">
    <location>
        <begin position="7"/>
        <end position="18"/>
    </location>
</feature>
<comment type="caution">
    <text evidence="4">The sequence shown here is derived from an EMBL/GenBank/DDBJ whole genome shotgun (WGS) entry which is preliminary data.</text>
</comment>
<feature type="domain" description="Lsr2 DNA-binding" evidence="3">
    <location>
        <begin position="47"/>
        <end position="80"/>
    </location>
</feature>
<proteinExistence type="predicted"/>
<keyword evidence="1" id="KW-0238">DNA-binding</keyword>